<dbReference type="InterPro" id="IPR044068">
    <property type="entry name" value="CB"/>
</dbReference>
<dbReference type="GO" id="GO:0003677">
    <property type="term" value="F:DNA binding"/>
    <property type="evidence" value="ECO:0007669"/>
    <property type="project" value="UniProtKB-UniRule"/>
</dbReference>
<dbReference type="PROSITE" id="PS51900">
    <property type="entry name" value="CB"/>
    <property type="match status" value="1"/>
</dbReference>
<dbReference type="EMBL" id="PFED01000153">
    <property type="protein sequence ID" value="PJE62657.1"/>
    <property type="molecule type" value="Genomic_DNA"/>
</dbReference>
<evidence type="ECO:0000259" key="3">
    <source>
        <dbReference type="PROSITE" id="PS51900"/>
    </source>
</evidence>
<dbReference type="InterPro" id="IPR010998">
    <property type="entry name" value="Integrase_recombinase_N"/>
</dbReference>
<dbReference type="Proteomes" id="UP000229554">
    <property type="component" value="Unassembled WGS sequence"/>
</dbReference>
<organism evidence="4 5">
    <name type="scientific">Candidatus Roizmanbacteria bacterium CG10_big_fil_rev_8_21_14_0_10_39_6</name>
    <dbReference type="NCBI Taxonomy" id="1974853"/>
    <lineage>
        <taxon>Bacteria</taxon>
        <taxon>Candidatus Roizmaniibacteriota</taxon>
    </lineage>
</organism>
<accession>A0A2M8KRV3</accession>
<gene>
    <name evidence="4" type="ORF">COU88_03795</name>
</gene>
<feature type="non-terminal residue" evidence="4">
    <location>
        <position position="117"/>
    </location>
</feature>
<comment type="caution">
    <text evidence="4">The sequence shown here is derived from an EMBL/GenBank/DDBJ whole genome shotgun (WGS) entry which is preliminary data.</text>
</comment>
<reference evidence="5" key="1">
    <citation type="submission" date="2017-09" db="EMBL/GenBank/DDBJ databases">
        <title>Depth-based differentiation of microbial function through sediment-hosted aquifers and enrichment of novel symbionts in the deep terrestrial subsurface.</title>
        <authorList>
            <person name="Probst A.J."/>
            <person name="Ladd B."/>
            <person name="Jarett J.K."/>
            <person name="Geller-Mcgrath D.E."/>
            <person name="Sieber C.M.K."/>
            <person name="Emerson J.B."/>
            <person name="Anantharaman K."/>
            <person name="Thomas B.C."/>
            <person name="Malmstrom R."/>
            <person name="Stieglmeier M."/>
            <person name="Klingl A."/>
            <person name="Woyke T."/>
            <person name="Ryan C.M."/>
            <person name="Banfield J.F."/>
        </authorList>
    </citation>
    <scope>NUCLEOTIDE SEQUENCE [LARGE SCALE GENOMIC DNA]</scope>
</reference>
<evidence type="ECO:0000313" key="5">
    <source>
        <dbReference type="Proteomes" id="UP000229554"/>
    </source>
</evidence>
<dbReference type="AlphaFoldDB" id="A0A2M8KRV3"/>
<feature type="domain" description="Core-binding (CB)" evidence="3">
    <location>
        <begin position="1"/>
        <end position="44"/>
    </location>
</feature>
<protein>
    <recommendedName>
        <fullName evidence="3">Core-binding (CB) domain-containing protein</fullName>
    </recommendedName>
</protein>
<proteinExistence type="predicted"/>
<evidence type="ECO:0000256" key="2">
    <source>
        <dbReference type="PROSITE-ProRule" id="PRU01248"/>
    </source>
</evidence>
<evidence type="ECO:0000256" key="1">
    <source>
        <dbReference type="ARBA" id="ARBA00023125"/>
    </source>
</evidence>
<keyword evidence="1 2" id="KW-0238">DNA-binding</keyword>
<sequence length="117" mass="13066">MNIANLFTPAKLRAYIQTLHSKNASVSSVKRKLTSVLKLAQWAKKTGKITAQEYSIFEQELSVQRSKILGNATTKKNNISTLSTQQKAPISSHNPVRTFMLGLLNNIKARNLLPLFL</sequence>
<name>A0A2M8KRV3_9BACT</name>
<evidence type="ECO:0000313" key="4">
    <source>
        <dbReference type="EMBL" id="PJE62657.1"/>
    </source>
</evidence>
<dbReference type="Gene3D" id="1.10.150.130">
    <property type="match status" value="1"/>
</dbReference>